<protein>
    <submittedName>
        <fullName evidence="1">Uncharacterized protein</fullName>
    </submittedName>
</protein>
<dbReference type="Proteomes" id="UP001066276">
    <property type="component" value="Chromosome 3_1"/>
</dbReference>
<dbReference type="EMBL" id="JANPWB010000005">
    <property type="protein sequence ID" value="KAJ1184900.1"/>
    <property type="molecule type" value="Genomic_DNA"/>
</dbReference>
<keyword evidence="2" id="KW-1185">Reference proteome</keyword>
<organism evidence="1 2">
    <name type="scientific">Pleurodeles waltl</name>
    <name type="common">Iberian ribbed newt</name>
    <dbReference type="NCBI Taxonomy" id="8319"/>
    <lineage>
        <taxon>Eukaryota</taxon>
        <taxon>Metazoa</taxon>
        <taxon>Chordata</taxon>
        <taxon>Craniata</taxon>
        <taxon>Vertebrata</taxon>
        <taxon>Euteleostomi</taxon>
        <taxon>Amphibia</taxon>
        <taxon>Batrachia</taxon>
        <taxon>Caudata</taxon>
        <taxon>Salamandroidea</taxon>
        <taxon>Salamandridae</taxon>
        <taxon>Pleurodelinae</taxon>
        <taxon>Pleurodeles</taxon>
    </lineage>
</organism>
<proteinExistence type="predicted"/>
<name>A0AAV7U770_PLEWA</name>
<comment type="caution">
    <text evidence="1">The sequence shown here is derived from an EMBL/GenBank/DDBJ whole genome shotgun (WGS) entry which is preliminary data.</text>
</comment>
<dbReference type="AlphaFoldDB" id="A0AAV7U770"/>
<accession>A0AAV7U770</accession>
<sequence>MYLAVVHRHFCRGCFRWGGGAHFGVTFGGILDVIIIIYAIDDNVIITGDAADMNVDVVIEVVTINAVVDDDLINGAAIDENSN</sequence>
<evidence type="ECO:0000313" key="2">
    <source>
        <dbReference type="Proteomes" id="UP001066276"/>
    </source>
</evidence>
<gene>
    <name evidence="1" type="ORF">NDU88_001697</name>
</gene>
<reference evidence="1" key="1">
    <citation type="journal article" date="2022" name="bioRxiv">
        <title>Sequencing and chromosome-scale assembly of the giantPleurodeles waltlgenome.</title>
        <authorList>
            <person name="Brown T."/>
            <person name="Elewa A."/>
            <person name="Iarovenko S."/>
            <person name="Subramanian E."/>
            <person name="Araus A.J."/>
            <person name="Petzold A."/>
            <person name="Susuki M."/>
            <person name="Suzuki K.-i.T."/>
            <person name="Hayashi T."/>
            <person name="Toyoda A."/>
            <person name="Oliveira C."/>
            <person name="Osipova E."/>
            <person name="Leigh N.D."/>
            <person name="Simon A."/>
            <person name="Yun M.H."/>
        </authorList>
    </citation>
    <scope>NUCLEOTIDE SEQUENCE</scope>
    <source>
        <strain evidence="1">20211129_DDA</strain>
        <tissue evidence="1">Liver</tissue>
    </source>
</reference>
<evidence type="ECO:0000313" key="1">
    <source>
        <dbReference type="EMBL" id="KAJ1184900.1"/>
    </source>
</evidence>